<organism evidence="1 2">
    <name type="scientific">Microvirga tunisiensis</name>
    <dbReference type="NCBI Taxonomy" id="2108360"/>
    <lineage>
        <taxon>Bacteria</taxon>
        <taxon>Pseudomonadati</taxon>
        <taxon>Pseudomonadota</taxon>
        <taxon>Alphaproteobacteria</taxon>
        <taxon>Hyphomicrobiales</taxon>
        <taxon>Methylobacteriaceae</taxon>
        <taxon>Microvirga</taxon>
    </lineage>
</organism>
<gene>
    <name evidence="1" type="ORF">FS320_23475</name>
</gene>
<evidence type="ECO:0000313" key="2">
    <source>
        <dbReference type="Proteomes" id="UP000403266"/>
    </source>
</evidence>
<sequence length="159" mass="17338">MIPSFDLSAIIQQAGGRFVSGDELDQATAFLVDWHQARANPFGVLLDRERIVLATVGGSKAAASLSVNGRGLWLTGYDFQNSIGGSGCEPSVWHGIAYHSRDDALRAKAEHAYRWFSLKATSTSCSISQACKREAEKMLELLDRVINPPTPQPTQLSLF</sequence>
<accession>A0A5N7MN15</accession>
<keyword evidence="2" id="KW-1185">Reference proteome</keyword>
<dbReference type="AlphaFoldDB" id="A0A5N7MN15"/>
<evidence type="ECO:0000313" key="1">
    <source>
        <dbReference type="EMBL" id="MPR28040.1"/>
    </source>
</evidence>
<comment type="caution">
    <text evidence="1">The sequence shown here is derived from an EMBL/GenBank/DDBJ whole genome shotgun (WGS) entry which is preliminary data.</text>
</comment>
<protein>
    <submittedName>
        <fullName evidence="1">Uncharacterized protein</fullName>
    </submittedName>
</protein>
<dbReference type="Proteomes" id="UP000403266">
    <property type="component" value="Unassembled WGS sequence"/>
</dbReference>
<proteinExistence type="predicted"/>
<dbReference type="RefSeq" id="WP_152714345.1">
    <property type="nucleotide sequence ID" value="NZ_VOSJ01000122.1"/>
</dbReference>
<dbReference type="EMBL" id="VOSK01000121">
    <property type="protein sequence ID" value="MPR28040.1"/>
    <property type="molecule type" value="Genomic_DNA"/>
</dbReference>
<reference evidence="1 2" key="1">
    <citation type="journal article" date="2019" name="Syst. Appl. Microbiol.">
        <title>Microvirga tunisiensis sp. nov., a root nodule symbiotic bacterium isolated from Lupinus micranthus and L. luteus grown in Northern Tunisia.</title>
        <authorList>
            <person name="Msaddak A."/>
            <person name="Rejili M."/>
            <person name="Duran D."/>
            <person name="Mars M."/>
            <person name="Palacios J.M."/>
            <person name="Ruiz-Argueso T."/>
            <person name="Rey L."/>
            <person name="Imperial J."/>
        </authorList>
    </citation>
    <scope>NUCLEOTIDE SEQUENCE [LARGE SCALE GENOMIC DNA]</scope>
    <source>
        <strain evidence="1 2">Lmie10</strain>
    </source>
</reference>
<name>A0A5N7MN15_9HYPH</name>